<dbReference type="PROSITE" id="PS50192">
    <property type="entry name" value="T_SNARE"/>
    <property type="match status" value="1"/>
</dbReference>
<dbReference type="Proteomes" id="UP001324427">
    <property type="component" value="Unassembled WGS sequence"/>
</dbReference>
<accession>A0AAV9JPP8</accession>
<feature type="region of interest" description="Disordered" evidence="1">
    <location>
        <begin position="1"/>
        <end position="41"/>
    </location>
</feature>
<sequence>MSAEVQEQSVPLSKIDSAIDDAPASPSESKPRHRRTSSTVSGVFRIEDLEKEGTDLKIAPETQKLNWKVNSSPSTIEDKEVLKKLLCTPPIKKIDLHFPLGLEVTARNMKGVTIKDAVDAIYKQYKKKADDELGDPYLAGFEWDREECFTKFIVHQKKSGDAPSGSGGKKKKGKGEEA</sequence>
<dbReference type="Pfam" id="PF20415">
    <property type="entry name" value="DUF6699"/>
    <property type="match status" value="1"/>
</dbReference>
<feature type="compositionally biased region" description="Basic residues" evidence="1">
    <location>
        <begin position="168"/>
        <end position="178"/>
    </location>
</feature>
<evidence type="ECO:0000313" key="3">
    <source>
        <dbReference type="EMBL" id="KAK4547372.1"/>
    </source>
</evidence>
<dbReference type="EMBL" id="JAVFHQ010000011">
    <property type="protein sequence ID" value="KAK4547372.1"/>
    <property type="molecule type" value="Genomic_DNA"/>
</dbReference>
<dbReference type="InterPro" id="IPR000727">
    <property type="entry name" value="T_SNARE_dom"/>
</dbReference>
<reference evidence="3 4" key="1">
    <citation type="submission" date="2021-11" db="EMBL/GenBank/DDBJ databases">
        <title>Black yeast isolated from Biological Soil Crust.</title>
        <authorList>
            <person name="Kurbessoian T."/>
        </authorList>
    </citation>
    <scope>NUCLEOTIDE SEQUENCE [LARGE SCALE GENOMIC DNA]</scope>
    <source>
        <strain evidence="3 4">CCFEE 5522</strain>
    </source>
</reference>
<evidence type="ECO:0000259" key="2">
    <source>
        <dbReference type="PROSITE" id="PS50192"/>
    </source>
</evidence>
<gene>
    <name evidence="3" type="ORF">LTR36_001028</name>
</gene>
<protein>
    <recommendedName>
        <fullName evidence="2">t-SNARE coiled-coil homology domain-containing protein</fullName>
    </recommendedName>
</protein>
<organism evidence="3 4">
    <name type="scientific">Oleoguttula mirabilis</name>
    <dbReference type="NCBI Taxonomy" id="1507867"/>
    <lineage>
        <taxon>Eukaryota</taxon>
        <taxon>Fungi</taxon>
        <taxon>Dikarya</taxon>
        <taxon>Ascomycota</taxon>
        <taxon>Pezizomycotina</taxon>
        <taxon>Dothideomycetes</taxon>
        <taxon>Dothideomycetidae</taxon>
        <taxon>Mycosphaerellales</taxon>
        <taxon>Teratosphaeriaceae</taxon>
        <taxon>Oleoguttula</taxon>
    </lineage>
</organism>
<evidence type="ECO:0000256" key="1">
    <source>
        <dbReference type="SAM" id="MobiDB-lite"/>
    </source>
</evidence>
<evidence type="ECO:0000313" key="4">
    <source>
        <dbReference type="Proteomes" id="UP001324427"/>
    </source>
</evidence>
<dbReference type="InterPro" id="IPR046522">
    <property type="entry name" value="DUF6699"/>
</dbReference>
<feature type="region of interest" description="Disordered" evidence="1">
    <location>
        <begin position="157"/>
        <end position="178"/>
    </location>
</feature>
<feature type="compositionally biased region" description="Polar residues" evidence="1">
    <location>
        <begin position="1"/>
        <end position="11"/>
    </location>
</feature>
<proteinExistence type="predicted"/>
<name>A0AAV9JPP8_9PEZI</name>
<dbReference type="AlphaFoldDB" id="A0AAV9JPP8"/>
<keyword evidence="4" id="KW-1185">Reference proteome</keyword>
<comment type="caution">
    <text evidence="3">The sequence shown here is derived from an EMBL/GenBank/DDBJ whole genome shotgun (WGS) entry which is preliminary data.</text>
</comment>
<feature type="domain" description="T-SNARE coiled-coil homology" evidence="2">
    <location>
        <begin position="1"/>
        <end position="36"/>
    </location>
</feature>